<evidence type="ECO:0000256" key="3">
    <source>
        <dbReference type="ARBA" id="ARBA00022692"/>
    </source>
</evidence>
<accession>A0A8H5G8R9</accession>
<dbReference type="FunFam" id="3.30.420.80:FF:000002">
    <property type="entry name" value="40S ribosomal protein S14"/>
    <property type="match status" value="1"/>
</dbReference>
<dbReference type="GO" id="GO:0005840">
    <property type="term" value="C:ribosome"/>
    <property type="evidence" value="ECO:0007669"/>
    <property type="project" value="UniProtKB-KW"/>
</dbReference>
<dbReference type="GO" id="GO:0003735">
    <property type="term" value="F:structural constituent of ribosome"/>
    <property type="evidence" value="ECO:0007669"/>
    <property type="project" value="InterPro"/>
</dbReference>
<feature type="transmembrane region" description="Helical" evidence="9">
    <location>
        <begin position="266"/>
        <end position="291"/>
    </location>
</feature>
<dbReference type="PROSITE" id="PS00054">
    <property type="entry name" value="RIBOSOMAL_S11"/>
    <property type="match status" value="1"/>
</dbReference>
<dbReference type="NCBIfam" id="NF007176">
    <property type="entry name" value="PRK09607.1"/>
    <property type="match status" value="1"/>
</dbReference>
<dbReference type="OrthoDB" id="1677536at2759"/>
<keyword evidence="5 9" id="KW-1133">Transmembrane helix</keyword>
<dbReference type="InterPro" id="IPR018102">
    <property type="entry name" value="Ribosomal_uS11_CS"/>
</dbReference>
<evidence type="ECO:0000256" key="8">
    <source>
        <dbReference type="RuleBase" id="RU003629"/>
    </source>
</evidence>
<dbReference type="GO" id="GO:0016020">
    <property type="term" value="C:membrane"/>
    <property type="evidence" value="ECO:0007669"/>
    <property type="project" value="UniProtKB-SubCell"/>
</dbReference>
<evidence type="ECO:0000256" key="5">
    <source>
        <dbReference type="ARBA" id="ARBA00022989"/>
    </source>
</evidence>
<comment type="similarity">
    <text evidence="2 8">Belongs to the universal ribosomal protein uS11 family.</text>
</comment>
<dbReference type="SUPFAM" id="SSF103473">
    <property type="entry name" value="MFS general substrate transporter"/>
    <property type="match status" value="1"/>
</dbReference>
<evidence type="ECO:0000256" key="2">
    <source>
        <dbReference type="ARBA" id="ARBA00006194"/>
    </source>
</evidence>
<dbReference type="Pfam" id="PF07690">
    <property type="entry name" value="MFS_1"/>
    <property type="match status" value="1"/>
</dbReference>
<dbReference type="InterPro" id="IPR049680">
    <property type="entry name" value="FLVCR1-2_SLC49-like"/>
</dbReference>
<evidence type="ECO:0000256" key="4">
    <source>
        <dbReference type="ARBA" id="ARBA00022980"/>
    </source>
</evidence>
<feature type="transmembrane region" description="Helical" evidence="9">
    <location>
        <begin position="335"/>
        <end position="353"/>
    </location>
</feature>
<dbReference type="InterPro" id="IPR036967">
    <property type="entry name" value="Ribosomal_uS11_sf"/>
</dbReference>
<dbReference type="SUPFAM" id="SSF53137">
    <property type="entry name" value="Translational machinery components"/>
    <property type="match status" value="1"/>
</dbReference>
<dbReference type="PANTHER" id="PTHR10924">
    <property type="entry name" value="MAJOR FACILITATOR SUPERFAMILY PROTEIN-RELATED"/>
    <property type="match status" value="1"/>
</dbReference>
<feature type="transmembrane region" description="Helical" evidence="9">
    <location>
        <begin position="110"/>
        <end position="126"/>
    </location>
</feature>
<dbReference type="GO" id="GO:0022857">
    <property type="term" value="F:transmembrane transporter activity"/>
    <property type="evidence" value="ECO:0007669"/>
    <property type="project" value="InterPro"/>
</dbReference>
<feature type="transmembrane region" description="Helical" evidence="9">
    <location>
        <begin position="431"/>
        <end position="448"/>
    </location>
</feature>
<dbReference type="InterPro" id="IPR001971">
    <property type="entry name" value="Ribosomal_uS11"/>
</dbReference>
<organism evidence="10 11">
    <name type="scientific">Tetrapyrgos nigripes</name>
    <dbReference type="NCBI Taxonomy" id="182062"/>
    <lineage>
        <taxon>Eukaryota</taxon>
        <taxon>Fungi</taxon>
        <taxon>Dikarya</taxon>
        <taxon>Basidiomycota</taxon>
        <taxon>Agaricomycotina</taxon>
        <taxon>Agaricomycetes</taxon>
        <taxon>Agaricomycetidae</taxon>
        <taxon>Agaricales</taxon>
        <taxon>Marasmiineae</taxon>
        <taxon>Marasmiaceae</taxon>
        <taxon>Tetrapyrgos</taxon>
    </lineage>
</organism>
<dbReference type="PANTHER" id="PTHR10924:SF6">
    <property type="entry name" value="SOLUTE CARRIER FAMILY 49 MEMBER A3"/>
    <property type="match status" value="1"/>
</dbReference>
<feature type="transmembrane region" description="Helical" evidence="9">
    <location>
        <begin position="359"/>
        <end position="380"/>
    </location>
</feature>
<dbReference type="AlphaFoldDB" id="A0A8H5G8R9"/>
<dbReference type="InterPro" id="IPR011701">
    <property type="entry name" value="MFS"/>
</dbReference>
<dbReference type="HAMAP" id="MF_01310">
    <property type="entry name" value="Ribosomal_uS11"/>
    <property type="match status" value="1"/>
</dbReference>
<feature type="transmembrane region" description="Helical" evidence="9">
    <location>
        <begin position="42"/>
        <end position="62"/>
    </location>
</feature>
<dbReference type="Gene3D" id="3.30.420.80">
    <property type="entry name" value="Ribosomal protein S11"/>
    <property type="match status" value="1"/>
</dbReference>
<feature type="transmembrane region" description="Helical" evidence="9">
    <location>
        <begin position="138"/>
        <end position="156"/>
    </location>
</feature>
<dbReference type="EMBL" id="JAACJM010000043">
    <property type="protein sequence ID" value="KAF5360310.1"/>
    <property type="molecule type" value="Genomic_DNA"/>
</dbReference>
<comment type="subcellular location">
    <subcellularLocation>
        <location evidence="1">Membrane</location>
        <topology evidence="1">Multi-pass membrane protein</topology>
    </subcellularLocation>
</comment>
<comment type="caution">
    <text evidence="10">The sequence shown here is derived from an EMBL/GenBank/DDBJ whole genome shotgun (WGS) entry which is preliminary data.</text>
</comment>
<name>A0A8H5G8R9_9AGAR</name>
<dbReference type="GO" id="GO:0006412">
    <property type="term" value="P:translation"/>
    <property type="evidence" value="ECO:0007669"/>
    <property type="project" value="InterPro"/>
</dbReference>
<feature type="transmembrane region" description="Helical" evidence="9">
    <location>
        <begin position="392"/>
        <end position="411"/>
    </location>
</feature>
<keyword evidence="4 8" id="KW-0689">Ribosomal protein</keyword>
<dbReference type="GO" id="GO:1990904">
    <property type="term" value="C:ribonucleoprotein complex"/>
    <property type="evidence" value="ECO:0007669"/>
    <property type="project" value="UniProtKB-KW"/>
</dbReference>
<evidence type="ECO:0000256" key="9">
    <source>
        <dbReference type="SAM" id="Phobius"/>
    </source>
</evidence>
<evidence type="ECO:0000256" key="7">
    <source>
        <dbReference type="ARBA" id="ARBA00023274"/>
    </source>
</evidence>
<feature type="transmembrane region" description="Helical" evidence="9">
    <location>
        <begin position="204"/>
        <end position="222"/>
    </location>
</feature>
<dbReference type="InterPro" id="IPR036259">
    <property type="entry name" value="MFS_trans_sf"/>
</dbReference>
<evidence type="ECO:0008006" key="12">
    <source>
        <dbReference type="Google" id="ProtNLM"/>
    </source>
</evidence>
<protein>
    <recommendedName>
        <fullName evidence="12">40S ribosomal protein S14</fullName>
    </recommendedName>
</protein>
<keyword evidence="7 8" id="KW-0687">Ribonucleoprotein</keyword>
<evidence type="ECO:0000313" key="11">
    <source>
        <dbReference type="Proteomes" id="UP000559256"/>
    </source>
</evidence>
<sequence>MTAPRSPNSSRSKDEHDVPVENAVIEDSPFLLQEYRLYRRRYVGLFGMVAFNIVGGMSLPWFGPIANDAASEMGWTLEQITWLGNIQAGLYLPAALVIPRLYIWLGLRKLSYVGSILFIIASWVRYSGTVDSLTNNVSFGLVILGQVFASFAQPIYQVLGPKYSENWFDLKGRTTATMIIAVANPVGGAIGQLLSPLVGDTKTSILVLGIIGTAIAPFTFLIDTHPPTPPTFTASKESPPFTHLLLDIVGKAPDSHMSSNRARIDFVIISLLFGTLVGVTNTFSILTNQIMEPVGYDKDTSGLMGATLLLTGLVAAVITAPLFDRVFTRHLAFTSKLLVPILGAAWLSLIWAVTPNNTAALFVIMTIIGVSALTMLPIALELGCDLTQNAEGSSSILWAMGNLMGFIFVLVENHLRAGPDAHPPNNMKQSLIFQGSFVMAVVLLVFFIEGKQTRKDLDEQHARPSGAMESFVGGFGRNGAGLERRVLDDDLEQSWKISCSARTSRRPEECSFFPFDAPKKAKAPREEATVSLGPQVSEGELVFGVAHIFASFNDTFVHVTDLSGKETVSRVTGGMKVKADRDESSPYAAMLAAQDVATRCREVGITALHIKLRATGGTGTKTPGPGAQSALRALARAGMKIGRIEDVTPVPTDCTRRKVVTVFIMRRRSYVPVRPRKTQTSKATRTNATPLDAAYEYLHNTPIPTRLDAKTHPSPELETVLMHLKTLMDHLQ</sequence>
<dbReference type="Proteomes" id="UP000559256">
    <property type="component" value="Unassembled WGS sequence"/>
</dbReference>
<keyword evidence="6 9" id="KW-0472">Membrane</keyword>
<keyword evidence="11" id="KW-1185">Reference proteome</keyword>
<proteinExistence type="inferred from homology"/>
<dbReference type="Pfam" id="PF00411">
    <property type="entry name" value="Ribosomal_S11"/>
    <property type="match status" value="1"/>
</dbReference>
<evidence type="ECO:0000313" key="10">
    <source>
        <dbReference type="EMBL" id="KAF5360310.1"/>
    </source>
</evidence>
<keyword evidence="3 9" id="KW-0812">Transmembrane</keyword>
<evidence type="ECO:0000256" key="1">
    <source>
        <dbReference type="ARBA" id="ARBA00004141"/>
    </source>
</evidence>
<dbReference type="Gene3D" id="1.20.1250.20">
    <property type="entry name" value="MFS general substrate transporter like domains"/>
    <property type="match status" value="2"/>
</dbReference>
<feature type="transmembrane region" description="Helical" evidence="9">
    <location>
        <begin position="176"/>
        <end position="198"/>
    </location>
</feature>
<gene>
    <name evidence="10" type="ORF">D9758_009128</name>
</gene>
<reference evidence="10 11" key="1">
    <citation type="journal article" date="2020" name="ISME J.">
        <title>Uncovering the hidden diversity of litter-decomposition mechanisms in mushroom-forming fungi.</title>
        <authorList>
            <person name="Floudas D."/>
            <person name="Bentzer J."/>
            <person name="Ahren D."/>
            <person name="Johansson T."/>
            <person name="Persson P."/>
            <person name="Tunlid A."/>
        </authorList>
    </citation>
    <scope>NUCLEOTIDE SEQUENCE [LARGE SCALE GENOMIC DNA]</scope>
    <source>
        <strain evidence="10 11">CBS 291.85</strain>
    </source>
</reference>
<feature type="transmembrane region" description="Helical" evidence="9">
    <location>
        <begin position="303"/>
        <end position="323"/>
    </location>
</feature>
<evidence type="ECO:0000256" key="6">
    <source>
        <dbReference type="ARBA" id="ARBA00023136"/>
    </source>
</evidence>